<accession>A0A1R2BUN3</accession>
<evidence type="ECO:0000313" key="1">
    <source>
        <dbReference type="EMBL" id="OMJ80401.1"/>
    </source>
</evidence>
<organism evidence="1 2">
    <name type="scientific">Stentor coeruleus</name>
    <dbReference type="NCBI Taxonomy" id="5963"/>
    <lineage>
        <taxon>Eukaryota</taxon>
        <taxon>Sar</taxon>
        <taxon>Alveolata</taxon>
        <taxon>Ciliophora</taxon>
        <taxon>Postciliodesmatophora</taxon>
        <taxon>Heterotrichea</taxon>
        <taxon>Heterotrichida</taxon>
        <taxon>Stentoridae</taxon>
        <taxon>Stentor</taxon>
    </lineage>
</organism>
<keyword evidence="2" id="KW-1185">Reference proteome</keyword>
<reference evidence="1 2" key="1">
    <citation type="submission" date="2016-11" db="EMBL/GenBank/DDBJ databases">
        <title>The macronuclear genome of Stentor coeruleus: a giant cell with tiny introns.</title>
        <authorList>
            <person name="Slabodnick M."/>
            <person name="Ruby J.G."/>
            <person name="Reiff S.B."/>
            <person name="Swart E.C."/>
            <person name="Gosai S."/>
            <person name="Prabakaran S."/>
            <person name="Witkowska E."/>
            <person name="Larue G.E."/>
            <person name="Fisher S."/>
            <person name="Freeman R.M."/>
            <person name="Gunawardena J."/>
            <person name="Chu W."/>
            <person name="Stover N.A."/>
            <person name="Gregory B.D."/>
            <person name="Nowacki M."/>
            <person name="Derisi J."/>
            <person name="Roy S.W."/>
            <person name="Marshall W.F."/>
            <person name="Sood P."/>
        </authorList>
    </citation>
    <scope>NUCLEOTIDE SEQUENCE [LARGE SCALE GENOMIC DNA]</scope>
    <source>
        <strain evidence="1">WM001</strain>
    </source>
</reference>
<dbReference type="AlphaFoldDB" id="A0A1R2BUN3"/>
<protein>
    <submittedName>
        <fullName evidence="1">Uncharacterized protein</fullName>
    </submittedName>
</protein>
<gene>
    <name evidence="1" type="ORF">SteCoe_19355</name>
</gene>
<dbReference type="Proteomes" id="UP000187209">
    <property type="component" value="Unassembled WGS sequence"/>
</dbReference>
<sequence length="215" mass="25232">MLFSVLKRAINNSHLSFMPSNKSEQKLLEKILISCITVKTGCLKINYREFKKFSIEERNKALSHFSWFLSGKHFSEYNADKARIFLEKDAKEYMSLSLPNKLLISKNTKKEVELRLDCYYKREKSMEIELDKSKSIEFDDIFVGNLDVFTPSTKCCIRYPSAFAYSNTIEFVLPEVVYSSRIIARHQSDEAFSFCDPKFKLLLLFRPPRKLNIFI</sequence>
<comment type="caution">
    <text evidence="1">The sequence shown here is derived from an EMBL/GenBank/DDBJ whole genome shotgun (WGS) entry which is preliminary data.</text>
</comment>
<proteinExistence type="predicted"/>
<evidence type="ECO:0000313" key="2">
    <source>
        <dbReference type="Proteomes" id="UP000187209"/>
    </source>
</evidence>
<dbReference type="EMBL" id="MPUH01000425">
    <property type="protein sequence ID" value="OMJ80401.1"/>
    <property type="molecule type" value="Genomic_DNA"/>
</dbReference>
<name>A0A1R2BUN3_9CILI</name>